<name>A0A0A6P453_9GAMM</name>
<keyword evidence="7" id="KW-0998">Cell outer membrane</keyword>
<evidence type="ECO:0000256" key="5">
    <source>
        <dbReference type="ARBA" id="ARBA00022692"/>
    </source>
</evidence>
<comment type="subcellular location">
    <subcellularLocation>
        <location evidence="1">Cell outer membrane</location>
    </subcellularLocation>
</comment>
<evidence type="ECO:0000256" key="3">
    <source>
        <dbReference type="ARBA" id="ARBA00022448"/>
    </source>
</evidence>
<dbReference type="InterPro" id="IPR051906">
    <property type="entry name" value="TolC-like"/>
</dbReference>
<reference evidence="9 10" key="1">
    <citation type="journal article" date="2016" name="Front. Microbiol.">
        <title>Single-Cell (Meta-)Genomics of a Dimorphic Candidatus Thiomargarita nelsonii Reveals Genomic Plasticity.</title>
        <authorList>
            <person name="Flood B.E."/>
            <person name="Fliss P."/>
            <person name="Jones D.S."/>
            <person name="Dick G.J."/>
            <person name="Jain S."/>
            <person name="Kaster A.K."/>
            <person name="Winkel M."/>
            <person name="Mussmann M."/>
            <person name="Bailey J."/>
        </authorList>
    </citation>
    <scope>NUCLEOTIDE SEQUENCE [LARGE SCALE GENOMIC DNA]</scope>
    <source>
        <strain evidence="9">Hydrate Ridge</strain>
    </source>
</reference>
<keyword evidence="4" id="KW-1134">Transmembrane beta strand</keyword>
<dbReference type="GO" id="GO:0015288">
    <property type="term" value="F:porin activity"/>
    <property type="evidence" value="ECO:0007669"/>
    <property type="project" value="TreeGrafter"/>
</dbReference>
<keyword evidence="8" id="KW-0175">Coiled coil</keyword>
<dbReference type="Proteomes" id="UP000030428">
    <property type="component" value="Unassembled WGS sequence"/>
</dbReference>
<organism evidence="9 10">
    <name type="scientific">Candidatus Thiomargarita nelsonii</name>
    <dbReference type="NCBI Taxonomy" id="1003181"/>
    <lineage>
        <taxon>Bacteria</taxon>
        <taxon>Pseudomonadati</taxon>
        <taxon>Pseudomonadota</taxon>
        <taxon>Gammaproteobacteria</taxon>
        <taxon>Thiotrichales</taxon>
        <taxon>Thiotrichaceae</taxon>
        <taxon>Thiomargarita</taxon>
    </lineage>
</organism>
<dbReference type="PANTHER" id="PTHR30026">
    <property type="entry name" value="OUTER MEMBRANE PROTEIN TOLC"/>
    <property type="match status" value="1"/>
</dbReference>
<keyword evidence="5" id="KW-0812">Transmembrane</keyword>
<dbReference type="InterPro" id="IPR010130">
    <property type="entry name" value="T1SS_OMP_TolC"/>
</dbReference>
<feature type="coiled-coil region" evidence="8">
    <location>
        <begin position="101"/>
        <end position="167"/>
    </location>
</feature>
<evidence type="ECO:0000256" key="7">
    <source>
        <dbReference type="ARBA" id="ARBA00023237"/>
    </source>
</evidence>
<dbReference type="GO" id="GO:0015562">
    <property type="term" value="F:efflux transmembrane transporter activity"/>
    <property type="evidence" value="ECO:0007669"/>
    <property type="project" value="InterPro"/>
</dbReference>
<evidence type="ECO:0000256" key="1">
    <source>
        <dbReference type="ARBA" id="ARBA00004442"/>
    </source>
</evidence>
<evidence type="ECO:0000256" key="8">
    <source>
        <dbReference type="SAM" id="Coils"/>
    </source>
</evidence>
<dbReference type="GO" id="GO:0009279">
    <property type="term" value="C:cell outer membrane"/>
    <property type="evidence" value="ECO:0007669"/>
    <property type="project" value="UniProtKB-SubCell"/>
</dbReference>
<evidence type="ECO:0008006" key="11">
    <source>
        <dbReference type="Google" id="ProtNLM"/>
    </source>
</evidence>
<dbReference type="SUPFAM" id="SSF56954">
    <property type="entry name" value="Outer membrane efflux proteins (OEP)"/>
    <property type="match status" value="1"/>
</dbReference>
<evidence type="ECO:0000256" key="6">
    <source>
        <dbReference type="ARBA" id="ARBA00023136"/>
    </source>
</evidence>
<comment type="similarity">
    <text evidence="2">Belongs to the outer membrane factor (OMF) (TC 1.B.17) family.</text>
</comment>
<accession>A0A0A6P453</accession>
<dbReference type="AlphaFoldDB" id="A0A0A6P453"/>
<evidence type="ECO:0000313" key="10">
    <source>
        <dbReference type="Proteomes" id="UP000030428"/>
    </source>
</evidence>
<evidence type="ECO:0000256" key="2">
    <source>
        <dbReference type="ARBA" id="ARBA00007613"/>
    </source>
</evidence>
<dbReference type="Pfam" id="PF02321">
    <property type="entry name" value="OEP"/>
    <property type="match status" value="2"/>
</dbReference>
<protein>
    <recommendedName>
        <fullName evidence="11">Type I secretion protein TolC</fullName>
    </recommendedName>
</protein>
<dbReference type="NCBIfam" id="TIGR01844">
    <property type="entry name" value="type_I_sec_TolC"/>
    <property type="match status" value="1"/>
</dbReference>
<evidence type="ECO:0000256" key="4">
    <source>
        <dbReference type="ARBA" id="ARBA00022452"/>
    </source>
</evidence>
<proteinExistence type="inferred from homology"/>
<gene>
    <name evidence="9" type="ORF">PN36_13460</name>
</gene>
<dbReference type="GO" id="GO:1990281">
    <property type="term" value="C:efflux pump complex"/>
    <property type="evidence" value="ECO:0007669"/>
    <property type="project" value="TreeGrafter"/>
</dbReference>
<keyword evidence="10" id="KW-1185">Reference proteome</keyword>
<keyword evidence="6" id="KW-0472">Membrane</keyword>
<dbReference type="PANTHER" id="PTHR30026:SF20">
    <property type="entry name" value="OUTER MEMBRANE PROTEIN TOLC"/>
    <property type="match status" value="1"/>
</dbReference>
<dbReference type="InterPro" id="IPR003423">
    <property type="entry name" value="OMP_efflux"/>
</dbReference>
<dbReference type="EMBL" id="JSZA02000045">
    <property type="protein sequence ID" value="KHD05533.1"/>
    <property type="molecule type" value="Genomic_DNA"/>
</dbReference>
<sequence length="438" mass="49709">MHKTIFFLWLIASFFVQPIQAETLLELYRLAEKNDPQLKIANQDRLATLEKKLQARAPLLPQLTLGADATENWRTENWMSGNDLENTSIGYNVSLSYALYRRDLKIQLEQVDSQIQQAEASYESARQKLIERLSSRYFEVLAANDNLKFAQSAKQAFKRQLDEAQQRFEVGLIAITDVEEARAGYDLAIADEILAQNDLDNAQEALREITGRYHRVLAVLNENTPLLGPEPADIEAWTKIALEQNPEMLATQYAVKEARQEIEKQRAGNLPTIDLVGRHSYSDVFRGDDNPPGTLTTNNSVGIQFNYFLYEGGAIRSRIKVAQLRHVQALDRLEQQRRAIQLQTRQAYLTLLSNISRVKALKQALISTETALKAVQTGFELGTRTSVDVVNAQRDLLSAQRNYSRVRYDYVLNTLRLKQAAGVINVEDIAGINKWLSQ</sequence>
<comment type="caution">
    <text evidence="9">The sequence shown here is derived from an EMBL/GenBank/DDBJ whole genome shotgun (WGS) entry which is preliminary data.</text>
</comment>
<keyword evidence="3" id="KW-0813">Transport</keyword>
<evidence type="ECO:0000313" key="9">
    <source>
        <dbReference type="EMBL" id="KHD05533.1"/>
    </source>
</evidence>
<dbReference type="Gene3D" id="1.20.1600.10">
    <property type="entry name" value="Outer membrane efflux proteins (OEP)"/>
    <property type="match status" value="1"/>
</dbReference>